<evidence type="ECO:0000313" key="11">
    <source>
        <dbReference type="Proteomes" id="UP001190926"/>
    </source>
</evidence>
<dbReference type="PANTHER" id="PTHR22930">
    <property type="match status" value="1"/>
</dbReference>
<keyword evidence="8" id="KW-0472">Membrane</keyword>
<reference evidence="10 11" key="1">
    <citation type="journal article" date="2021" name="Nat. Commun.">
        <title>Incipient diploidization of the medicinal plant Perilla within 10,000 years.</title>
        <authorList>
            <person name="Zhang Y."/>
            <person name="Shen Q."/>
            <person name="Leng L."/>
            <person name="Zhang D."/>
            <person name="Chen S."/>
            <person name="Shi Y."/>
            <person name="Ning Z."/>
            <person name="Chen S."/>
        </authorList>
    </citation>
    <scope>NUCLEOTIDE SEQUENCE [LARGE SCALE GENOMIC DNA]</scope>
    <source>
        <strain evidence="11">cv. PC099</strain>
    </source>
</reference>
<evidence type="ECO:0000259" key="9">
    <source>
        <dbReference type="Pfam" id="PF13359"/>
    </source>
</evidence>
<dbReference type="Pfam" id="PF13359">
    <property type="entry name" value="DDE_Tnp_4"/>
    <property type="match status" value="1"/>
</dbReference>
<evidence type="ECO:0000256" key="6">
    <source>
        <dbReference type="ARBA" id="ARBA00022801"/>
    </source>
</evidence>
<evidence type="ECO:0000256" key="2">
    <source>
        <dbReference type="ARBA" id="ARBA00004123"/>
    </source>
</evidence>
<dbReference type="AlphaFoldDB" id="A0AAD4PF66"/>
<keyword evidence="4" id="KW-0540">Nuclease</keyword>
<keyword evidence="7" id="KW-0539">Nucleus</keyword>
<dbReference type="GO" id="GO:0046872">
    <property type="term" value="F:metal ion binding"/>
    <property type="evidence" value="ECO:0007669"/>
    <property type="project" value="UniProtKB-KW"/>
</dbReference>
<proteinExistence type="inferred from homology"/>
<evidence type="ECO:0000256" key="7">
    <source>
        <dbReference type="ARBA" id="ARBA00023242"/>
    </source>
</evidence>
<comment type="subcellular location">
    <subcellularLocation>
        <location evidence="2">Nucleus</location>
    </subcellularLocation>
</comment>
<protein>
    <recommendedName>
        <fullName evidence="9">DDE Tnp4 domain-containing protein</fullName>
    </recommendedName>
</protein>
<keyword evidence="8" id="KW-1133">Transmembrane helix</keyword>
<organism evidence="10 11">
    <name type="scientific">Perilla frutescens var. hirtella</name>
    <name type="common">Perilla citriodora</name>
    <name type="synonym">Perilla setoyensis</name>
    <dbReference type="NCBI Taxonomy" id="608512"/>
    <lineage>
        <taxon>Eukaryota</taxon>
        <taxon>Viridiplantae</taxon>
        <taxon>Streptophyta</taxon>
        <taxon>Embryophyta</taxon>
        <taxon>Tracheophyta</taxon>
        <taxon>Spermatophyta</taxon>
        <taxon>Magnoliopsida</taxon>
        <taxon>eudicotyledons</taxon>
        <taxon>Gunneridae</taxon>
        <taxon>Pentapetalae</taxon>
        <taxon>asterids</taxon>
        <taxon>lamiids</taxon>
        <taxon>Lamiales</taxon>
        <taxon>Lamiaceae</taxon>
        <taxon>Nepetoideae</taxon>
        <taxon>Elsholtzieae</taxon>
        <taxon>Perilla</taxon>
    </lineage>
</organism>
<evidence type="ECO:0000313" key="10">
    <source>
        <dbReference type="EMBL" id="KAH6836845.1"/>
    </source>
</evidence>
<comment type="similarity">
    <text evidence="3">Belongs to the HARBI1 family.</text>
</comment>
<dbReference type="PANTHER" id="PTHR22930:SF281">
    <property type="entry name" value="NUCLEASE"/>
    <property type="match status" value="1"/>
</dbReference>
<gene>
    <name evidence="10" type="ORF">C2S53_008557</name>
</gene>
<evidence type="ECO:0000256" key="4">
    <source>
        <dbReference type="ARBA" id="ARBA00022722"/>
    </source>
</evidence>
<dbReference type="InterPro" id="IPR027806">
    <property type="entry name" value="HARBI1_dom"/>
</dbReference>
<evidence type="ECO:0000256" key="8">
    <source>
        <dbReference type="SAM" id="Phobius"/>
    </source>
</evidence>
<keyword evidence="6" id="KW-0378">Hydrolase</keyword>
<name>A0AAD4PF66_PERFH</name>
<dbReference type="InterPro" id="IPR045249">
    <property type="entry name" value="HARBI1-like"/>
</dbReference>
<dbReference type="EMBL" id="SDAM02000019">
    <property type="protein sequence ID" value="KAH6836845.1"/>
    <property type="molecule type" value="Genomic_DNA"/>
</dbReference>
<evidence type="ECO:0000256" key="5">
    <source>
        <dbReference type="ARBA" id="ARBA00022723"/>
    </source>
</evidence>
<evidence type="ECO:0000256" key="3">
    <source>
        <dbReference type="ARBA" id="ARBA00006958"/>
    </source>
</evidence>
<dbReference type="GO" id="GO:0016787">
    <property type="term" value="F:hydrolase activity"/>
    <property type="evidence" value="ECO:0007669"/>
    <property type="project" value="UniProtKB-KW"/>
</dbReference>
<comment type="caution">
    <text evidence="10">The sequence shown here is derived from an EMBL/GenBank/DDBJ whole genome shotgun (WGS) entry which is preliminary data.</text>
</comment>
<evidence type="ECO:0000256" key="1">
    <source>
        <dbReference type="ARBA" id="ARBA00001968"/>
    </source>
</evidence>
<dbReference type="GO" id="GO:0005634">
    <property type="term" value="C:nucleus"/>
    <property type="evidence" value="ECO:0007669"/>
    <property type="project" value="UniProtKB-SubCell"/>
</dbReference>
<dbReference type="Proteomes" id="UP001190926">
    <property type="component" value="Unassembled WGS sequence"/>
</dbReference>
<keyword evidence="8" id="KW-0812">Transmembrane</keyword>
<keyword evidence="11" id="KW-1185">Reference proteome</keyword>
<comment type="cofactor">
    <cofactor evidence="1">
        <name>a divalent metal cation</name>
        <dbReference type="ChEBI" id="CHEBI:60240"/>
    </cofactor>
</comment>
<keyword evidence="5" id="KW-0479">Metal-binding</keyword>
<accession>A0AAD4PF66</accession>
<dbReference type="GO" id="GO:0004518">
    <property type="term" value="F:nuclease activity"/>
    <property type="evidence" value="ECO:0007669"/>
    <property type="project" value="UniProtKB-KW"/>
</dbReference>
<feature type="domain" description="DDE Tnp4" evidence="9">
    <location>
        <begin position="112"/>
        <end position="169"/>
    </location>
</feature>
<feature type="transmembrane region" description="Helical" evidence="8">
    <location>
        <begin position="12"/>
        <end position="35"/>
    </location>
</feature>
<sequence length="220" mass="25308">MPPPMRLTDSDYVYLLLQEILLNQVLQLFVIVHYLTKINSRKRKRNTQAAPYRMIPRIPDQVKHMSRIIGLTDVDYVVNLRMDRNAFVKPQPVPDDYTDSRWKWFKGYLGALDGTYINVTVINTDKPKYRTRKGQISTNVLAVCDRKMQFVYVLSGWEGSAADSRILRDALNRANDLKVPRGALGVDGDKFVDTVESSPEWNAARDHLADGMWNDYINAT</sequence>